<organism evidence="1 2">
    <name type="scientific">Pan troglodytes</name>
    <name type="common">Chimpanzee</name>
    <dbReference type="NCBI Taxonomy" id="9598"/>
    <lineage>
        <taxon>Eukaryota</taxon>
        <taxon>Metazoa</taxon>
        <taxon>Chordata</taxon>
        <taxon>Craniata</taxon>
        <taxon>Vertebrata</taxon>
        <taxon>Euteleostomi</taxon>
        <taxon>Mammalia</taxon>
        <taxon>Eutheria</taxon>
        <taxon>Euarchontoglires</taxon>
        <taxon>Primates</taxon>
        <taxon>Haplorrhini</taxon>
        <taxon>Catarrhini</taxon>
        <taxon>Hominidae</taxon>
        <taxon>Pan</taxon>
    </lineage>
</organism>
<reference evidence="1 2" key="1">
    <citation type="submission" date="2017-12" db="EMBL/GenBank/DDBJ databases">
        <title>High-resolution comparative analysis of great ape genomes.</title>
        <authorList>
            <person name="Pollen A."/>
            <person name="Hastie A."/>
            <person name="Hormozdiari F."/>
            <person name="Dougherty M."/>
            <person name="Liu R."/>
            <person name="Chaisson M."/>
            <person name="Hoppe E."/>
            <person name="Hill C."/>
            <person name="Pang A."/>
            <person name="Hillier L."/>
            <person name="Baker C."/>
            <person name="Armstrong J."/>
            <person name="Shendure J."/>
            <person name="Paten B."/>
            <person name="Wilson R."/>
            <person name="Chao H."/>
            <person name="Schneider V."/>
            <person name="Ventura M."/>
            <person name="Kronenberg Z."/>
            <person name="Murali S."/>
            <person name="Gordon D."/>
            <person name="Cantsilieris S."/>
            <person name="Munson K."/>
            <person name="Nelson B."/>
            <person name="Raja A."/>
            <person name="Underwood J."/>
            <person name="Diekhans M."/>
            <person name="Fiddes I."/>
            <person name="Haussler D."/>
            <person name="Eichler E."/>
        </authorList>
    </citation>
    <scope>NUCLEOTIDE SEQUENCE [LARGE SCALE GENOMIC DNA]</scope>
    <source>
        <strain evidence="1">Yerkes chimp pedigree #C0471</strain>
    </source>
</reference>
<dbReference type="PANTHER" id="PTHR45990">
    <property type="entry name" value="DNA REPAIR PROTEIN REV1"/>
    <property type="match status" value="1"/>
</dbReference>
<dbReference type="EMBL" id="NBAG03000617">
    <property type="protein sequence ID" value="PNI13141.1"/>
    <property type="molecule type" value="Genomic_DNA"/>
</dbReference>
<comment type="caution">
    <text evidence="1">The sequence shown here is derived from an EMBL/GenBank/DDBJ whole genome shotgun (WGS) entry which is preliminary data.</text>
</comment>
<evidence type="ECO:0000313" key="1">
    <source>
        <dbReference type="EMBL" id="PNI13141.1"/>
    </source>
</evidence>
<proteinExistence type="predicted"/>
<dbReference type="Proteomes" id="UP000236370">
    <property type="component" value="Unassembled WGS sequence"/>
</dbReference>
<dbReference type="AlphaFoldDB" id="A0A2J8IRJ5"/>
<sequence>MRRGGWRKRAENDGWETWGGYMAAKVQKLEEQFRSDAAMQKDGTSSTIFSGVAIYVNGYTDWFSCFTSH</sequence>
<name>A0A2J8IRJ5_PANTR</name>
<gene>
    <name evidence="1" type="ORF">CK820_G0053806</name>
</gene>
<accession>A0A2J8IRJ5</accession>
<protein>
    <submittedName>
        <fullName evidence="1">REV1 isoform 3</fullName>
    </submittedName>
</protein>
<dbReference type="PANTHER" id="PTHR45990:SF1">
    <property type="entry name" value="DNA REPAIR PROTEIN REV1"/>
    <property type="match status" value="1"/>
</dbReference>
<evidence type="ECO:0000313" key="2">
    <source>
        <dbReference type="Proteomes" id="UP000236370"/>
    </source>
</evidence>